<comment type="caution">
    <text evidence="2">The sequence shown here is derived from an EMBL/GenBank/DDBJ whole genome shotgun (WGS) entry which is preliminary data.</text>
</comment>
<sequence>MQSELLSHINGIFSGKARRKSELPDNGGIDSAEKSSGIRFRRKSDVQYPVTTSGMKISRPDPDSGRSSRLSLVQVAKLNLKRLSIGEDNPPKLPARHFTTDSEEELPPPIPERVCSLEMIVDAEFQGRFAFRPISTVPLPEIFTGGKKTYPSKAPKKKGLQRPPSEPPPPPPPPLDTSSPSPTSQTAFFLGPPPLPVKPPSRPSHLDLGGYHDDHLPEELPEDVLDGILDGNLESPTGAMSIFSAPPSSATIAGKLHAYPTTIASIAKDNEYRKTL</sequence>
<feature type="compositionally biased region" description="Pro residues" evidence="1">
    <location>
        <begin position="164"/>
        <end position="175"/>
    </location>
</feature>
<feature type="region of interest" description="Disordered" evidence="1">
    <location>
        <begin position="142"/>
        <end position="218"/>
    </location>
</feature>
<gene>
    <name evidence="2" type="ORF">EGW08_021091</name>
</gene>
<evidence type="ECO:0000313" key="2">
    <source>
        <dbReference type="EMBL" id="RUS71146.1"/>
    </source>
</evidence>
<evidence type="ECO:0008006" key="4">
    <source>
        <dbReference type="Google" id="ProtNLM"/>
    </source>
</evidence>
<evidence type="ECO:0000256" key="1">
    <source>
        <dbReference type="SAM" id="MobiDB-lite"/>
    </source>
</evidence>
<reference evidence="2 3" key="1">
    <citation type="submission" date="2019-01" db="EMBL/GenBank/DDBJ databases">
        <title>A draft genome assembly of the solar-powered sea slug Elysia chlorotica.</title>
        <authorList>
            <person name="Cai H."/>
            <person name="Li Q."/>
            <person name="Fang X."/>
            <person name="Li J."/>
            <person name="Curtis N.E."/>
            <person name="Altenburger A."/>
            <person name="Shibata T."/>
            <person name="Feng M."/>
            <person name="Maeda T."/>
            <person name="Schwartz J.A."/>
            <person name="Shigenobu S."/>
            <person name="Lundholm N."/>
            <person name="Nishiyama T."/>
            <person name="Yang H."/>
            <person name="Hasebe M."/>
            <person name="Li S."/>
            <person name="Pierce S.K."/>
            <person name="Wang J."/>
        </authorList>
    </citation>
    <scope>NUCLEOTIDE SEQUENCE [LARGE SCALE GENOMIC DNA]</scope>
    <source>
        <strain evidence="2">EC2010</strain>
        <tissue evidence="2">Whole organism of an adult</tissue>
    </source>
</reference>
<proteinExistence type="predicted"/>
<dbReference type="AlphaFoldDB" id="A0A3S0ZMW6"/>
<dbReference type="Proteomes" id="UP000271974">
    <property type="component" value="Unassembled WGS sequence"/>
</dbReference>
<feature type="compositionally biased region" description="Pro residues" evidence="1">
    <location>
        <begin position="191"/>
        <end position="202"/>
    </location>
</feature>
<accession>A0A3S0ZMW6</accession>
<organism evidence="2 3">
    <name type="scientific">Elysia chlorotica</name>
    <name type="common">Eastern emerald elysia</name>
    <name type="synonym">Sea slug</name>
    <dbReference type="NCBI Taxonomy" id="188477"/>
    <lineage>
        <taxon>Eukaryota</taxon>
        <taxon>Metazoa</taxon>
        <taxon>Spiralia</taxon>
        <taxon>Lophotrochozoa</taxon>
        <taxon>Mollusca</taxon>
        <taxon>Gastropoda</taxon>
        <taxon>Heterobranchia</taxon>
        <taxon>Euthyneura</taxon>
        <taxon>Panpulmonata</taxon>
        <taxon>Sacoglossa</taxon>
        <taxon>Placobranchoidea</taxon>
        <taxon>Plakobranchidae</taxon>
        <taxon>Elysia</taxon>
    </lineage>
</organism>
<protein>
    <recommendedName>
        <fullName evidence="4">WH2 domain-containing protein</fullName>
    </recommendedName>
</protein>
<dbReference type="EMBL" id="RQTK01001265">
    <property type="protein sequence ID" value="RUS71146.1"/>
    <property type="molecule type" value="Genomic_DNA"/>
</dbReference>
<feature type="region of interest" description="Disordered" evidence="1">
    <location>
        <begin position="1"/>
        <end position="69"/>
    </location>
</feature>
<dbReference type="OrthoDB" id="6161041at2759"/>
<name>A0A3S0ZMW6_ELYCH</name>
<evidence type="ECO:0000313" key="3">
    <source>
        <dbReference type="Proteomes" id="UP000271974"/>
    </source>
</evidence>
<keyword evidence="3" id="KW-1185">Reference proteome</keyword>